<dbReference type="GeneID" id="55012419"/>
<evidence type="ECO:0000313" key="2">
    <source>
        <dbReference type="Proteomes" id="UP000295590"/>
    </source>
</evidence>
<accession>A0A482IG96</accession>
<dbReference type="EMBL" id="MK016662">
    <property type="protein sequence ID" value="QBP05835.1"/>
    <property type="molecule type" value="Genomic_DNA"/>
</dbReference>
<dbReference type="Proteomes" id="UP000295590">
    <property type="component" value="Segment"/>
</dbReference>
<keyword evidence="2" id="KW-1185">Reference proteome</keyword>
<dbReference type="KEGG" id="vg:55012419"/>
<proteinExistence type="predicted"/>
<protein>
    <submittedName>
        <fullName evidence="1">Uncharacterized protein</fullName>
    </submittedName>
</protein>
<sequence>MTKHSYGSVAYYEEMFDDILSDVENENVENIYQGFLNSLEGWFNYHDNAARKYAAFRQRVSEALSVS</sequence>
<name>A0A482IG96_9CAUD</name>
<reference evidence="1 2" key="1">
    <citation type="submission" date="2018-10" db="EMBL/GenBank/DDBJ databases">
        <title>Isolation and Genetic Analysis of a Novel Cyanophage S-LB68 from the Huang Bohai.</title>
        <authorList>
            <person name="Liu X."/>
        </authorList>
    </citation>
    <scope>NUCLEOTIDE SEQUENCE [LARGE SCALE GENOMIC DNA]</scope>
</reference>
<dbReference type="RefSeq" id="YP_009820972.1">
    <property type="nucleotide sequence ID" value="NC_048171.1"/>
</dbReference>
<organism evidence="1 2">
    <name type="scientific">Synechococcus phage S-B28</name>
    <dbReference type="NCBI Taxonomy" id="2545435"/>
    <lineage>
        <taxon>Viruses</taxon>
        <taxon>Duplodnaviria</taxon>
        <taxon>Heunggongvirae</taxon>
        <taxon>Uroviricota</taxon>
        <taxon>Caudoviricetes</taxon>
        <taxon>Autographivirales</taxon>
        <taxon>Sechaudvirinae</taxon>
        <taxon>Qadamvirus</taxon>
        <taxon>Qadamvirus SB28</taxon>
    </lineage>
</organism>
<evidence type="ECO:0000313" key="1">
    <source>
        <dbReference type="EMBL" id="QBP05835.1"/>
    </source>
</evidence>